<dbReference type="OrthoDB" id="3356395at2"/>
<proteinExistence type="predicted"/>
<evidence type="ECO:0000259" key="4">
    <source>
        <dbReference type="PROSITE" id="PS50949"/>
    </source>
</evidence>
<dbReference type="Gene3D" id="1.20.120.530">
    <property type="entry name" value="GntR ligand-binding domain-like"/>
    <property type="match status" value="1"/>
</dbReference>
<feature type="domain" description="HTH gntR-type" evidence="4">
    <location>
        <begin position="7"/>
        <end position="74"/>
    </location>
</feature>
<dbReference type="EMBL" id="SMKL01000002">
    <property type="protein sequence ID" value="TDC56586.1"/>
    <property type="molecule type" value="Genomic_DNA"/>
</dbReference>
<keyword evidence="1" id="KW-0805">Transcription regulation</keyword>
<dbReference type="Pfam" id="PF00392">
    <property type="entry name" value="GntR"/>
    <property type="match status" value="1"/>
</dbReference>
<dbReference type="Proteomes" id="UP000295621">
    <property type="component" value="Unassembled WGS sequence"/>
</dbReference>
<dbReference type="GO" id="GO:0003700">
    <property type="term" value="F:DNA-binding transcription factor activity"/>
    <property type="evidence" value="ECO:0007669"/>
    <property type="project" value="InterPro"/>
</dbReference>
<dbReference type="PROSITE" id="PS50949">
    <property type="entry name" value="HTH_GNTR"/>
    <property type="match status" value="1"/>
</dbReference>
<keyword evidence="6" id="KW-1185">Reference proteome</keyword>
<dbReference type="GO" id="GO:0003677">
    <property type="term" value="F:DNA binding"/>
    <property type="evidence" value="ECO:0007669"/>
    <property type="project" value="UniProtKB-KW"/>
</dbReference>
<evidence type="ECO:0000256" key="2">
    <source>
        <dbReference type="ARBA" id="ARBA00023125"/>
    </source>
</evidence>
<evidence type="ECO:0000256" key="3">
    <source>
        <dbReference type="ARBA" id="ARBA00023163"/>
    </source>
</evidence>
<dbReference type="SMART" id="SM00345">
    <property type="entry name" value="HTH_GNTR"/>
    <property type="match status" value="1"/>
</dbReference>
<evidence type="ECO:0000256" key="1">
    <source>
        <dbReference type="ARBA" id="ARBA00023015"/>
    </source>
</evidence>
<dbReference type="InterPro" id="IPR011711">
    <property type="entry name" value="GntR_C"/>
</dbReference>
<reference evidence="5 6" key="1">
    <citation type="submission" date="2019-02" db="EMBL/GenBank/DDBJ databases">
        <title>Draft genome sequences of novel Actinobacteria.</title>
        <authorList>
            <person name="Sahin N."/>
            <person name="Ay H."/>
            <person name="Saygin H."/>
        </authorList>
    </citation>
    <scope>NUCLEOTIDE SEQUENCE [LARGE SCALE GENOMIC DNA]</scope>
    <source>
        <strain evidence="5 6">KC603</strain>
    </source>
</reference>
<accession>A0A4R4S2S5</accession>
<protein>
    <submittedName>
        <fullName evidence="5">GntR family transcriptional regulator</fullName>
    </submittedName>
</protein>
<dbReference type="SUPFAM" id="SSF48008">
    <property type="entry name" value="GntR ligand-binding domain-like"/>
    <property type="match status" value="1"/>
</dbReference>
<gene>
    <name evidence="5" type="ORF">E1212_01025</name>
</gene>
<name>A0A4R4S2S5_9ACTN</name>
<dbReference type="PANTHER" id="PTHR43537:SF24">
    <property type="entry name" value="GLUCONATE OPERON TRANSCRIPTIONAL REPRESSOR"/>
    <property type="match status" value="1"/>
</dbReference>
<dbReference type="InterPro" id="IPR036388">
    <property type="entry name" value="WH-like_DNA-bd_sf"/>
</dbReference>
<dbReference type="InterPro" id="IPR000524">
    <property type="entry name" value="Tscrpt_reg_HTH_GntR"/>
</dbReference>
<dbReference type="SUPFAM" id="SSF46785">
    <property type="entry name" value="Winged helix' DNA-binding domain"/>
    <property type="match status" value="1"/>
</dbReference>
<dbReference type="CDD" id="cd07377">
    <property type="entry name" value="WHTH_GntR"/>
    <property type="match status" value="1"/>
</dbReference>
<dbReference type="AlphaFoldDB" id="A0A4R4S2S5"/>
<dbReference type="Gene3D" id="1.10.10.10">
    <property type="entry name" value="Winged helix-like DNA-binding domain superfamily/Winged helix DNA-binding domain"/>
    <property type="match status" value="1"/>
</dbReference>
<keyword evidence="3" id="KW-0804">Transcription</keyword>
<evidence type="ECO:0000313" key="5">
    <source>
        <dbReference type="EMBL" id="TDC56586.1"/>
    </source>
</evidence>
<comment type="caution">
    <text evidence="5">The sequence shown here is derived from an EMBL/GenBank/DDBJ whole genome shotgun (WGS) entry which is preliminary data.</text>
</comment>
<organism evidence="5 6">
    <name type="scientific">Jiangella ureilytica</name>
    <dbReference type="NCBI Taxonomy" id="2530374"/>
    <lineage>
        <taxon>Bacteria</taxon>
        <taxon>Bacillati</taxon>
        <taxon>Actinomycetota</taxon>
        <taxon>Actinomycetes</taxon>
        <taxon>Jiangellales</taxon>
        <taxon>Jiangellaceae</taxon>
        <taxon>Jiangella</taxon>
    </lineage>
</organism>
<sequence>MAALNRTVLREQIKELIIERILDGTYPPGTRIIELQLAQEFGVSQAPIREAVRDLEAMRFIESEPYRGARVRAVTAKELAEIYPVRAALEEVAGRAAAPLVTDDLLTGLESELTGMREAAVRNDVHQQLVHDARFHELILEAAGNQTLLEVWRSLRIEARTLVTVITSEFDLGAIAETHVPVLEALRRRDPELAGTEMRSHIERFGAALQLKTQS</sequence>
<dbReference type="SMART" id="SM00895">
    <property type="entry name" value="FCD"/>
    <property type="match status" value="1"/>
</dbReference>
<keyword evidence="2" id="KW-0238">DNA-binding</keyword>
<dbReference type="PANTHER" id="PTHR43537">
    <property type="entry name" value="TRANSCRIPTIONAL REGULATOR, GNTR FAMILY"/>
    <property type="match status" value="1"/>
</dbReference>
<dbReference type="Pfam" id="PF07729">
    <property type="entry name" value="FCD"/>
    <property type="match status" value="1"/>
</dbReference>
<dbReference type="InterPro" id="IPR008920">
    <property type="entry name" value="TF_FadR/GntR_C"/>
</dbReference>
<evidence type="ECO:0000313" key="6">
    <source>
        <dbReference type="Proteomes" id="UP000295621"/>
    </source>
</evidence>
<dbReference type="RefSeq" id="WP_131977814.1">
    <property type="nucleotide sequence ID" value="NZ_SMKL01000002.1"/>
</dbReference>
<dbReference type="InterPro" id="IPR036390">
    <property type="entry name" value="WH_DNA-bd_sf"/>
</dbReference>